<dbReference type="EMBL" id="JAUOZS010000001">
    <property type="protein sequence ID" value="MDT8902360.1"/>
    <property type="molecule type" value="Genomic_DNA"/>
</dbReference>
<organism evidence="1 2">
    <name type="scientific">Anaeroselena agilis</name>
    <dbReference type="NCBI Taxonomy" id="3063788"/>
    <lineage>
        <taxon>Bacteria</taxon>
        <taxon>Bacillati</taxon>
        <taxon>Bacillota</taxon>
        <taxon>Negativicutes</taxon>
        <taxon>Acetonemataceae</taxon>
        <taxon>Anaeroselena</taxon>
    </lineage>
</organism>
<reference evidence="1 2" key="1">
    <citation type="submission" date="2023-07" db="EMBL/GenBank/DDBJ databases">
        <title>The novel representative of Negativicutes class, Anaeroselena agilis gen. nov. sp. nov.</title>
        <authorList>
            <person name="Prokofeva M.I."/>
            <person name="Elcheninov A.G."/>
            <person name="Klyukina A."/>
            <person name="Kublanov I.V."/>
            <person name="Frolov E.N."/>
            <person name="Podosokorskaya O.A."/>
        </authorList>
    </citation>
    <scope>NUCLEOTIDE SEQUENCE [LARGE SCALE GENOMIC DNA]</scope>
    <source>
        <strain evidence="1 2">4137-cl</strain>
    </source>
</reference>
<evidence type="ECO:0000313" key="2">
    <source>
        <dbReference type="Proteomes" id="UP001254848"/>
    </source>
</evidence>
<gene>
    <name evidence="1" type="ORF">Q4T40_14005</name>
</gene>
<name>A0ABU3NZZ9_9FIRM</name>
<keyword evidence="2" id="KW-1185">Reference proteome</keyword>
<sequence length="42" mass="4889">MAHLVGKQPVRGWNLYCCNRCGEAYYRWITQAMLDWAAKQGV</sequence>
<protein>
    <submittedName>
        <fullName evidence="1">Uncharacterized protein</fullName>
    </submittedName>
</protein>
<dbReference type="RefSeq" id="WP_413780843.1">
    <property type="nucleotide sequence ID" value="NZ_JAUOZS010000001.1"/>
</dbReference>
<proteinExistence type="predicted"/>
<accession>A0ABU3NZZ9</accession>
<dbReference type="Proteomes" id="UP001254848">
    <property type="component" value="Unassembled WGS sequence"/>
</dbReference>
<comment type="caution">
    <text evidence="1">The sequence shown here is derived from an EMBL/GenBank/DDBJ whole genome shotgun (WGS) entry which is preliminary data.</text>
</comment>
<evidence type="ECO:0000313" key="1">
    <source>
        <dbReference type="EMBL" id="MDT8902360.1"/>
    </source>
</evidence>